<dbReference type="Proteomes" id="UP001607303">
    <property type="component" value="Unassembled WGS sequence"/>
</dbReference>
<organism evidence="1 2">
    <name type="scientific">Vespula maculifrons</name>
    <name type="common">Eastern yellow jacket</name>
    <name type="synonym">Wasp</name>
    <dbReference type="NCBI Taxonomy" id="7453"/>
    <lineage>
        <taxon>Eukaryota</taxon>
        <taxon>Metazoa</taxon>
        <taxon>Ecdysozoa</taxon>
        <taxon>Arthropoda</taxon>
        <taxon>Hexapoda</taxon>
        <taxon>Insecta</taxon>
        <taxon>Pterygota</taxon>
        <taxon>Neoptera</taxon>
        <taxon>Endopterygota</taxon>
        <taxon>Hymenoptera</taxon>
        <taxon>Apocrita</taxon>
        <taxon>Aculeata</taxon>
        <taxon>Vespoidea</taxon>
        <taxon>Vespidae</taxon>
        <taxon>Vespinae</taxon>
        <taxon>Vespula</taxon>
    </lineage>
</organism>
<proteinExistence type="predicted"/>
<evidence type="ECO:0000313" key="1">
    <source>
        <dbReference type="EMBL" id="KAL2732742.1"/>
    </source>
</evidence>
<accession>A0ABD2BJ01</accession>
<keyword evidence="2" id="KW-1185">Reference proteome</keyword>
<sequence>MKYDVRVDLIRLFNKRSEGMKKTIPCSEIIASENSHVIHIYIYIIIYNTRARIYICTCIRVRVYICVITLNGSKRVAKRKKINKLNRKNNGTGNVTMYNDLEITCIINESTIKGQIIKLYMLFVTSCGHFVVHKMRPTIARKNKYMIEEKERRNNR</sequence>
<name>A0ABD2BJ01_VESMC</name>
<dbReference type="EMBL" id="JAYRBN010000075">
    <property type="protein sequence ID" value="KAL2732742.1"/>
    <property type="molecule type" value="Genomic_DNA"/>
</dbReference>
<evidence type="ECO:0000313" key="2">
    <source>
        <dbReference type="Proteomes" id="UP001607303"/>
    </source>
</evidence>
<dbReference type="AlphaFoldDB" id="A0ABD2BJ01"/>
<reference evidence="1 2" key="1">
    <citation type="journal article" date="2024" name="Ann. Entomol. Soc. Am.">
        <title>Genomic analyses of the southern and eastern yellowjacket wasps (Hymenoptera: Vespidae) reveal evolutionary signatures of social life.</title>
        <authorList>
            <person name="Catto M.A."/>
            <person name="Caine P.B."/>
            <person name="Orr S.E."/>
            <person name="Hunt B.G."/>
            <person name="Goodisman M.A.D."/>
        </authorList>
    </citation>
    <scope>NUCLEOTIDE SEQUENCE [LARGE SCALE GENOMIC DNA]</scope>
    <source>
        <strain evidence="1">232</strain>
        <tissue evidence="1">Head and thorax</tissue>
    </source>
</reference>
<gene>
    <name evidence="1" type="ORF">V1477_014983</name>
</gene>
<protein>
    <submittedName>
        <fullName evidence="1">Uncharacterized protein</fullName>
    </submittedName>
</protein>
<comment type="caution">
    <text evidence="1">The sequence shown here is derived from an EMBL/GenBank/DDBJ whole genome shotgun (WGS) entry which is preliminary data.</text>
</comment>